<name>A0A915B3H5_PARUN</name>
<sequence>VPSSRCCGKKRFRPHIGVHLCSRCVQATINRSSVVARSRSLRVHLGDVIEETACVHRGSFVPFACPILFTSLLDAFCHHTYSAHLIIASSTPSYCFRSLS</sequence>
<accession>A0A915B3H5</accession>
<dbReference type="AlphaFoldDB" id="A0A915B3H5"/>
<dbReference type="Proteomes" id="UP000887569">
    <property type="component" value="Unplaced"/>
</dbReference>
<evidence type="ECO:0000313" key="2">
    <source>
        <dbReference type="WBParaSite" id="PgR022X_g070_t01"/>
    </source>
</evidence>
<dbReference type="WBParaSite" id="PgR022X_g070_t01">
    <property type="protein sequence ID" value="PgR022X_g070_t01"/>
    <property type="gene ID" value="PgR022X_g070"/>
</dbReference>
<keyword evidence="1" id="KW-1185">Reference proteome</keyword>
<reference evidence="2" key="1">
    <citation type="submission" date="2022-11" db="UniProtKB">
        <authorList>
            <consortium name="WormBaseParasite"/>
        </authorList>
    </citation>
    <scope>IDENTIFICATION</scope>
</reference>
<protein>
    <submittedName>
        <fullName evidence="2">Uncharacterized protein</fullName>
    </submittedName>
</protein>
<proteinExistence type="predicted"/>
<organism evidence="1 2">
    <name type="scientific">Parascaris univalens</name>
    <name type="common">Nematode worm</name>
    <dbReference type="NCBI Taxonomy" id="6257"/>
    <lineage>
        <taxon>Eukaryota</taxon>
        <taxon>Metazoa</taxon>
        <taxon>Ecdysozoa</taxon>
        <taxon>Nematoda</taxon>
        <taxon>Chromadorea</taxon>
        <taxon>Rhabditida</taxon>
        <taxon>Spirurina</taxon>
        <taxon>Ascaridomorpha</taxon>
        <taxon>Ascaridoidea</taxon>
        <taxon>Ascarididae</taxon>
        <taxon>Parascaris</taxon>
    </lineage>
</organism>
<evidence type="ECO:0000313" key="1">
    <source>
        <dbReference type="Proteomes" id="UP000887569"/>
    </source>
</evidence>